<protein>
    <recommendedName>
        <fullName evidence="5">ABC transporter domain-containing protein</fullName>
    </recommendedName>
</protein>
<dbReference type="GO" id="GO:0016887">
    <property type="term" value="F:ATP hydrolysis activity"/>
    <property type="evidence" value="ECO:0007669"/>
    <property type="project" value="InterPro"/>
</dbReference>
<dbReference type="CDD" id="cd03263">
    <property type="entry name" value="ABC_subfamily_A"/>
    <property type="match status" value="1"/>
</dbReference>
<dbReference type="VEuPathDB" id="FungiDB:Z518_10523"/>
<dbReference type="GO" id="GO:0140359">
    <property type="term" value="F:ABC-type transporter activity"/>
    <property type="evidence" value="ECO:0007669"/>
    <property type="project" value="InterPro"/>
</dbReference>
<dbReference type="InterPro" id="IPR026082">
    <property type="entry name" value="ABCA"/>
</dbReference>
<feature type="transmembrane region" description="Helical" evidence="4">
    <location>
        <begin position="371"/>
        <end position="392"/>
    </location>
</feature>
<evidence type="ECO:0000313" key="6">
    <source>
        <dbReference type="EMBL" id="KIX00384.1"/>
    </source>
</evidence>
<feature type="transmembrane region" description="Helical" evidence="4">
    <location>
        <begin position="29"/>
        <end position="50"/>
    </location>
</feature>
<feature type="transmembrane region" description="Helical" evidence="4">
    <location>
        <begin position="225"/>
        <end position="250"/>
    </location>
</feature>
<accession>A0A0D2I3M4</accession>
<dbReference type="InterPro" id="IPR027417">
    <property type="entry name" value="P-loop_NTPase"/>
</dbReference>
<evidence type="ECO:0000313" key="7">
    <source>
        <dbReference type="Proteomes" id="UP000053617"/>
    </source>
</evidence>
<gene>
    <name evidence="6" type="ORF">Z518_10523</name>
</gene>
<dbReference type="PANTHER" id="PTHR19229">
    <property type="entry name" value="ATP-BINDING CASSETTE TRANSPORTER SUBFAMILY A ABCA"/>
    <property type="match status" value="1"/>
</dbReference>
<keyword evidence="4" id="KW-1133">Transmembrane helix</keyword>
<feature type="transmembrane region" description="Helical" evidence="4">
    <location>
        <begin position="183"/>
        <end position="204"/>
    </location>
</feature>
<name>A0A0D2I3M4_9EURO</name>
<dbReference type="Gene3D" id="3.40.50.300">
    <property type="entry name" value="P-loop containing nucleotide triphosphate hydrolases"/>
    <property type="match status" value="1"/>
</dbReference>
<feature type="domain" description="ABC transporter" evidence="5">
    <location>
        <begin position="435"/>
        <end position="650"/>
    </location>
</feature>
<dbReference type="HOGENOM" id="CLU_001640_0_0_1"/>
<dbReference type="Proteomes" id="UP000053617">
    <property type="component" value="Unassembled WGS sequence"/>
</dbReference>
<comment type="subcellular location">
    <subcellularLocation>
        <location evidence="1">Membrane</location>
        <topology evidence="1">Multi-pass membrane protein</topology>
    </subcellularLocation>
</comment>
<dbReference type="InterPro" id="IPR017871">
    <property type="entry name" value="ABC_transporter-like_CS"/>
</dbReference>
<dbReference type="Pfam" id="PF00005">
    <property type="entry name" value="ABC_tran"/>
    <property type="match status" value="1"/>
</dbReference>
<sequence>MYVPCVAPLLWKQGKALLWKRSIILRRNLIPYLVAVSIPIIAAGCSTLFLRNSVVTSCDPNLETLASASGSSSTSPTDFRLIAGPQSQLSAAAIERISQAPSGAVTYVESLAEFNDRVTKQFQNLTPGGFFLGEEPTFAWRADGALTFGTLVQSIVDSMLLNVTIATDYQPLDIPFAADIGNLLIFAAYFGLSMAVYPAFFGLYPTIERLRGVRSIHHSNGVRALPLWSTYLVFDFSMVFTISVVVATIFGATTDAWYYLEYMFLLFLLYGIASTLISYIVSLFAKSQLAAFAIIAGIQSGMYVVFFVAFIVIVTYVDASSQSSALLTAYLALGIFSPVCNLSRAVYLTLNIFGVTCRGRNIASYPGAIDIYGAPILYLCLQSLLFFAILLWKDSGIPFLAYFRKQGADIKGGDTFELGAVTEFACGPGSRSDGLQIHRLRKRFRKRLAVDDVTFRVPRGECFALLGPNGDVAPSGRHSDIFVDGVSAIKHRAQARSKIGVCPQTEPLENMTVTEHLQFYALVRDISDPRHNVNAIIKAVGLEQYSDRQATKLSGGNKRKLSLGIALMGNPSVLLLDEPSSGMDVVSKRIMRRTLAAVTPGRSVVLTTHSMEEADVLATRAGILSGRMLALGSTEELKRTFGNVYVLQLVHPRVHDSSTEDFQRIGTWIQQYFPGARSEKGIYHGQAWFVIPGPKNGTEMSLAQMFEKMEMVKAHMGVQHYTVSRATLDQVFLAVLRRHNLEKEGD</sequence>
<organism evidence="6 7">
    <name type="scientific">Rhinocladiella mackenziei CBS 650.93</name>
    <dbReference type="NCBI Taxonomy" id="1442369"/>
    <lineage>
        <taxon>Eukaryota</taxon>
        <taxon>Fungi</taxon>
        <taxon>Dikarya</taxon>
        <taxon>Ascomycota</taxon>
        <taxon>Pezizomycotina</taxon>
        <taxon>Eurotiomycetes</taxon>
        <taxon>Chaetothyriomycetidae</taxon>
        <taxon>Chaetothyriales</taxon>
        <taxon>Herpotrichiellaceae</taxon>
        <taxon>Rhinocladiella</taxon>
    </lineage>
</organism>
<dbReference type="RefSeq" id="XP_013267520.1">
    <property type="nucleotide sequence ID" value="XM_013412066.1"/>
</dbReference>
<keyword evidence="4" id="KW-0472">Membrane</keyword>
<feature type="transmembrane region" description="Helical" evidence="4">
    <location>
        <begin position="262"/>
        <end position="285"/>
    </location>
</feature>
<dbReference type="PROSITE" id="PS50893">
    <property type="entry name" value="ABC_TRANSPORTER_2"/>
    <property type="match status" value="1"/>
</dbReference>
<reference evidence="6 7" key="1">
    <citation type="submission" date="2015-01" db="EMBL/GenBank/DDBJ databases">
        <title>The Genome Sequence of Rhinocladiella mackenzie CBS 650.93.</title>
        <authorList>
            <consortium name="The Broad Institute Genomics Platform"/>
            <person name="Cuomo C."/>
            <person name="de Hoog S."/>
            <person name="Gorbushina A."/>
            <person name="Stielow B."/>
            <person name="Teixiera M."/>
            <person name="Abouelleil A."/>
            <person name="Chapman S.B."/>
            <person name="Priest M."/>
            <person name="Young S.K."/>
            <person name="Wortman J."/>
            <person name="Nusbaum C."/>
            <person name="Birren B."/>
        </authorList>
    </citation>
    <scope>NUCLEOTIDE SEQUENCE [LARGE SCALE GENOMIC DNA]</scope>
    <source>
        <strain evidence="6 7">CBS 650.93</strain>
    </source>
</reference>
<proteinExistence type="predicted"/>
<dbReference type="GO" id="GO:0016020">
    <property type="term" value="C:membrane"/>
    <property type="evidence" value="ECO:0007669"/>
    <property type="project" value="UniProtKB-SubCell"/>
</dbReference>
<feature type="transmembrane region" description="Helical" evidence="4">
    <location>
        <begin position="329"/>
        <end position="350"/>
    </location>
</feature>
<dbReference type="SUPFAM" id="SSF52540">
    <property type="entry name" value="P-loop containing nucleoside triphosphate hydrolases"/>
    <property type="match status" value="1"/>
</dbReference>
<keyword evidence="4" id="KW-0812">Transmembrane</keyword>
<dbReference type="EMBL" id="KN847483">
    <property type="protein sequence ID" value="KIX00384.1"/>
    <property type="molecule type" value="Genomic_DNA"/>
</dbReference>
<dbReference type="PROSITE" id="PS00211">
    <property type="entry name" value="ABC_TRANSPORTER_1"/>
    <property type="match status" value="1"/>
</dbReference>
<evidence type="ECO:0000256" key="4">
    <source>
        <dbReference type="SAM" id="Phobius"/>
    </source>
</evidence>
<dbReference type="AlphaFoldDB" id="A0A0D2I3M4"/>
<dbReference type="STRING" id="1442369.A0A0D2I3M4"/>
<feature type="transmembrane region" description="Helical" evidence="4">
    <location>
        <begin position="292"/>
        <end position="317"/>
    </location>
</feature>
<evidence type="ECO:0000259" key="5">
    <source>
        <dbReference type="PROSITE" id="PS50893"/>
    </source>
</evidence>
<evidence type="ECO:0000256" key="3">
    <source>
        <dbReference type="ARBA" id="ARBA00022737"/>
    </source>
</evidence>
<dbReference type="PANTHER" id="PTHR19229:SF36">
    <property type="entry name" value="ATP-BINDING CASSETTE SUB-FAMILY A MEMBER 2"/>
    <property type="match status" value="1"/>
</dbReference>
<dbReference type="GeneID" id="25298594"/>
<evidence type="ECO:0000256" key="1">
    <source>
        <dbReference type="ARBA" id="ARBA00004141"/>
    </source>
</evidence>
<keyword evidence="3" id="KW-0677">Repeat</keyword>
<dbReference type="InterPro" id="IPR003439">
    <property type="entry name" value="ABC_transporter-like_ATP-bd"/>
</dbReference>
<dbReference type="OrthoDB" id="8061355at2759"/>
<dbReference type="GO" id="GO:0005524">
    <property type="term" value="F:ATP binding"/>
    <property type="evidence" value="ECO:0007669"/>
    <property type="project" value="InterPro"/>
</dbReference>
<evidence type="ECO:0000256" key="2">
    <source>
        <dbReference type="ARBA" id="ARBA00022448"/>
    </source>
</evidence>
<keyword evidence="7" id="KW-1185">Reference proteome</keyword>
<dbReference type="GO" id="GO:0005319">
    <property type="term" value="F:lipid transporter activity"/>
    <property type="evidence" value="ECO:0007669"/>
    <property type="project" value="TreeGrafter"/>
</dbReference>
<keyword evidence="2" id="KW-0813">Transport</keyword>